<gene>
    <name evidence="1" type="ORF">MRN70_06135</name>
</gene>
<protein>
    <recommendedName>
        <fullName evidence="2">Phage protein</fullName>
    </recommendedName>
</protein>
<evidence type="ECO:0008006" key="2">
    <source>
        <dbReference type="Google" id="ProtNLM"/>
    </source>
</evidence>
<accession>A0AAU6SQU9</accession>
<reference evidence="1" key="1">
    <citation type="submission" date="2022-03" db="EMBL/GenBank/DDBJ databases">
        <title>Sea Food Isolates.</title>
        <authorList>
            <person name="Li c."/>
        </authorList>
    </citation>
    <scope>NUCLEOTIDE SEQUENCE</scope>
    <source>
        <strain evidence="1">19PA01SH03</strain>
    </source>
</reference>
<name>A0AAU6SQU9_UNCXX</name>
<proteinExistence type="predicted"/>
<dbReference type="EMBL" id="CP095338">
    <property type="protein sequence ID" value="XAG22376.1"/>
    <property type="molecule type" value="Genomic_DNA"/>
</dbReference>
<dbReference type="AlphaFoldDB" id="A0AAU6SQU9"/>
<organism evidence="1">
    <name type="scientific">bacterium 19PA01SH03</name>
    <dbReference type="NCBI Taxonomy" id="2920705"/>
    <lineage>
        <taxon>Bacteria</taxon>
    </lineage>
</organism>
<evidence type="ECO:0000313" key="1">
    <source>
        <dbReference type="EMBL" id="XAG22376.1"/>
    </source>
</evidence>
<sequence length="137" mass="15748">MTKQWCYSFDNKNFSNGTFNTKKAALENAHKEGIARNNEEDSNNIKLIYVAECESPLNERMFPDADIIIEHMACQAEDIGGEYANDYPDVSQEQEDDLTHQLHELLNDWCKKCDVSPSFFSVSESKKYDLNTLNLVK</sequence>